<dbReference type="EMBL" id="OZ035824">
    <property type="protein sequence ID" value="CAL1593430.1"/>
    <property type="molecule type" value="Genomic_DNA"/>
</dbReference>
<proteinExistence type="predicted"/>
<gene>
    <name evidence="3" type="ORF">KC01_LOCUS22541</name>
</gene>
<evidence type="ECO:0000256" key="1">
    <source>
        <dbReference type="SAM" id="MobiDB-lite"/>
    </source>
</evidence>
<feature type="region of interest" description="Disordered" evidence="1">
    <location>
        <begin position="1037"/>
        <end position="1069"/>
    </location>
</feature>
<feature type="compositionally biased region" description="Polar residues" evidence="1">
    <location>
        <begin position="1041"/>
        <end position="1055"/>
    </location>
</feature>
<keyword evidence="2" id="KW-1133">Transmembrane helix</keyword>
<evidence type="ECO:0000313" key="3">
    <source>
        <dbReference type="EMBL" id="CAL1593430.1"/>
    </source>
</evidence>
<dbReference type="PANTHER" id="PTHR44444">
    <property type="entry name" value="PROTEIN SEL-1 HOMOLOG 3"/>
    <property type="match status" value="1"/>
</dbReference>
<organism evidence="3 4">
    <name type="scientific">Knipowitschia caucasica</name>
    <name type="common">Caucasian dwarf goby</name>
    <name type="synonym">Pomatoschistus caucasicus</name>
    <dbReference type="NCBI Taxonomy" id="637954"/>
    <lineage>
        <taxon>Eukaryota</taxon>
        <taxon>Metazoa</taxon>
        <taxon>Chordata</taxon>
        <taxon>Craniata</taxon>
        <taxon>Vertebrata</taxon>
        <taxon>Euteleostomi</taxon>
        <taxon>Actinopterygii</taxon>
        <taxon>Neopterygii</taxon>
        <taxon>Teleostei</taxon>
        <taxon>Neoteleostei</taxon>
        <taxon>Acanthomorphata</taxon>
        <taxon>Gobiaria</taxon>
        <taxon>Gobiiformes</taxon>
        <taxon>Gobioidei</taxon>
        <taxon>Gobiidae</taxon>
        <taxon>Gobiinae</taxon>
        <taxon>Knipowitschia</taxon>
    </lineage>
</organism>
<keyword evidence="2" id="KW-0812">Transmembrane</keyword>
<name>A0AAV2KZJ7_KNICA</name>
<feature type="region of interest" description="Disordered" evidence="1">
    <location>
        <begin position="71"/>
        <end position="132"/>
    </location>
</feature>
<evidence type="ECO:0000256" key="2">
    <source>
        <dbReference type="SAM" id="Phobius"/>
    </source>
</evidence>
<feature type="transmembrane region" description="Helical" evidence="2">
    <location>
        <begin position="1087"/>
        <end position="1107"/>
    </location>
</feature>
<reference evidence="3 4" key="1">
    <citation type="submission" date="2024-04" db="EMBL/GenBank/DDBJ databases">
        <authorList>
            <person name="Waldvogel A.-M."/>
            <person name="Schoenle A."/>
        </authorList>
    </citation>
    <scope>NUCLEOTIDE SEQUENCE [LARGE SCALE GENOMIC DNA]</scope>
</reference>
<feature type="transmembrane region" description="Helical" evidence="2">
    <location>
        <begin position="1004"/>
        <end position="1026"/>
    </location>
</feature>
<dbReference type="InterPro" id="IPR011990">
    <property type="entry name" value="TPR-like_helical_dom_sf"/>
</dbReference>
<evidence type="ECO:0000313" key="4">
    <source>
        <dbReference type="Proteomes" id="UP001497482"/>
    </source>
</evidence>
<dbReference type="InterPro" id="IPR042756">
    <property type="entry name" value="Sel-1L3"/>
</dbReference>
<dbReference type="Proteomes" id="UP001497482">
    <property type="component" value="Chromosome 2"/>
</dbReference>
<dbReference type="SUPFAM" id="SSF81901">
    <property type="entry name" value="HCP-like"/>
    <property type="match status" value="2"/>
</dbReference>
<accession>A0AAV2KZJ7</accession>
<dbReference type="PANTHER" id="PTHR44444:SF1">
    <property type="entry name" value="PROTEIN SEL-1 HOMOLOG 3"/>
    <property type="match status" value="1"/>
</dbReference>
<dbReference type="SMART" id="SM00671">
    <property type="entry name" value="SEL1"/>
    <property type="match status" value="6"/>
</dbReference>
<keyword evidence="4" id="KW-1185">Reference proteome</keyword>
<dbReference type="InterPro" id="IPR006597">
    <property type="entry name" value="Sel1-like"/>
</dbReference>
<dbReference type="Gene3D" id="1.25.40.10">
    <property type="entry name" value="Tetratricopeptide repeat domain"/>
    <property type="match status" value="1"/>
</dbReference>
<sequence>MCVLATTSQETDMVIFRRTWLLRAPRGQRSRRVLLRFPPSVLYKNSLHNREVLEVLNMTLRARIQLRDKASQTMESQTMESQTMESQTVESQTMESQTMESQTMESQTMESQTMESQTMESQTMESQTMESQTMESQTMESQTMESQTVGSQMMEVSKPLQVTPLSERPTRPPADCPSWPTQILWRMNTGRIQRCRQDAAEVTLLEFPLASTGEGFGVVRRVPPSTDPDLERMRRRAVAKPSASLSMWIYLLQHCSQHRCSVFHHINTEQLYDSPLIQLSDKGDIVLQTHLTEGGDEAFRTNIALPLRTWTRLDLFLDSAEVQLVLTWDGRRQVSKYKFQNNIYLDDTDGHFVIGGTRYIPGIRGYYGSVKYYRFGTKKIVHERPHKALFKDLSDFHAECEELKIIAVDYLHEVKVSHVSSATNRGVCVSYFHQFEERTCKQSWSWEAQEKHSALFGFLQTSHEQIQKGNLSMEYLRSALFDAGAAAMFTKDQVEINKTEKSRALLRSASCFRNHKASLLLASIHLSALGQALHQAKGHMYSLIGALGDDRFALMHAGYKHSQGIDGFPKDMDVAYSYYSNIGAQSNIDLGKMHQRKVRQQQYAPEPVYLSRTEDLSQRTVIGRDLLDFLKYQAERGDAESQKLLGSMLFWGQGGVSKDPESAAQWLEKSTMNLDDPQAMYDYSILLIKGYGVKRNYSRAAALLRKAAEMGSVGALNVLGWYHGAILKDHEAAVTYFERAASNGSNDGMFNLGVYHLRGDLPERLPQNQTAAFLHFLNASSLGHVAASIEAAHYLSTGELQGLSQDSEAAVRMLKKVCEQNGHLGFMIREALHAYLQGSWQEALLLYVLAAETGLGLAQTNVAHLCAEKNLGEVCQWRYHNYSVLNYDPHPSALLRMGDHFSEQGSFSASVRAVAFYSRAAILDHPQGMFNLFLWIHHGNRLPPSVHHFFNVSLHDPADLVMEKILLRCLKHSEEESMPCALALLWVQTERAVRSMRQNAPQCLLVLASLVSLCVVMVTVPLMLFLERRLRGHRTVPQRARTPSLNHGETGQQQGIMGGGEASHTPAGRDRVSAVDGRLWLSWSCDWALTVAGLCLCVFCTTLLYHLL</sequence>
<protein>
    <recommendedName>
        <fullName evidence="5">Protein sel-1 homolog 3-like</fullName>
    </recommendedName>
</protein>
<dbReference type="Pfam" id="PF08238">
    <property type="entry name" value="Sel1"/>
    <property type="match status" value="6"/>
</dbReference>
<evidence type="ECO:0008006" key="5">
    <source>
        <dbReference type="Google" id="ProtNLM"/>
    </source>
</evidence>
<keyword evidence="2" id="KW-0472">Membrane</keyword>
<dbReference type="AlphaFoldDB" id="A0AAV2KZJ7"/>